<dbReference type="Pfam" id="PF06283">
    <property type="entry name" value="ThuA"/>
    <property type="match status" value="1"/>
</dbReference>
<dbReference type="InterPro" id="IPR029062">
    <property type="entry name" value="Class_I_gatase-like"/>
</dbReference>
<name>A0ABN2REW6_9ACTN</name>
<organism evidence="2 3">
    <name type="scientific">Catenulispora subtropica</name>
    <dbReference type="NCBI Taxonomy" id="450798"/>
    <lineage>
        <taxon>Bacteria</taxon>
        <taxon>Bacillati</taxon>
        <taxon>Actinomycetota</taxon>
        <taxon>Actinomycetes</taxon>
        <taxon>Catenulisporales</taxon>
        <taxon>Catenulisporaceae</taxon>
        <taxon>Catenulispora</taxon>
    </lineage>
</organism>
<dbReference type="Gene3D" id="3.40.50.880">
    <property type="match status" value="1"/>
</dbReference>
<protein>
    <submittedName>
        <fullName evidence="2">ThuA domain-containing protein</fullName>
    </submittedName>
</protein>
<keyword evidence="3" id="KW-1185">Reference proteome</keyword>
<evidence type="ECO:0000313" key="2">
    <source>
        <dbReference type="EMBL" id="GAA1967842.1"/>
    </source>
</evidence>
<comment type="caution">
    <text evidence="2">The sequence shown here is derived from an EMBL/GenBank/DDBJ whole genome shotgun (WGS) entry which is preliminary data.</text>
</comment>
<evidence type="ECO:0000313" key="3">
    <source>
        <dbReference type="Proteomes" id="UP001499854"/>
    </source>
</evidence>
<dbReference type="Proteomes" id="UP001499854">
    <property type="component" value="Unassembled WGS sequence"/>
</dbReference>
<accession>A0ABN2REW6</accession>
<dbReference type="EMBL" id="BAAAQM010000013">
    <property type="protein sequence ID" value="GAA1967842.1"/>
    <property type="molecule type" value="Genomic_DNA"/>
</dbReference>
<evidence type="ECO:0000259" key="1">
    <source>
        <dbReference type="Pfam" id="PF06283"/>
    </source>
</evidence>
<feature type="domain" description="ThuA-like" evidence="1">
    <location>
        <begin position="8"/>
        <end position="220"/>
    </location>
</feature>
<dbReference type="SUPFAM" id="SSF52317">
    <property type="entry name" value="Class I glutamine amidotransferase-like"/>
    <property type="match status" value="1"/>
</dbReference>
<dbReference type="InterPro" id="IPR029010">
    <property type="entry name" value="ThuA-like"/>
</dbReference>
<reference evidence="2 3" key="1">
    <citation type="journal article" date="2019" name="Int. J. Syst. Evol. Microbiol.">
        <title>The Global Catalogue of Microorganisms (GCM) 10K type strain sequencing project: providing services to taxonomists for standard genome sequencing and annotation.</title>
        <authorList>
            <consortium name="The Broad Institute Genomics Platform"/>
            <consortium name="The Broad Institute Genome Sequencing Center for Infectious Disease"/>
            <person name="Wu L."/>
            <person name="Ma J."/>
        </authorList>
    </citation>
    <scope>NUCLEOTIDE SEQUENCE [LARGE SCALE GENOMIC DNA]</scope>
    <source>
        <strain evidence="2 3">JCM 16013</strain>
    </source>
</reference>
<sequence>MPHTAHQALVVRGGWDGHAPVEATELFTPFLKERGYEVVICDSLDVYTDAALLARTDLILQCWTMGSLSADQAKGLRDAVASGVGLAGWHGGVVDSFRATPEYLQLVGGQFVAHPGGISQHTLQVVPDRSEHGIVKDLPATIAVEDEQYWVLTDSYNDVLATTTLPVRDGSPWATPITVPAVWTRTWGSGRVFVCTSGHHPPALEVPEIRTIIERGLLWASR</sequence>
<gene>
    <name evidence="2" type="ORF">GCM10009838_27760</name>
</gene>
<proteinExistence type="predicted"/>
<dbReference type="PANTHER" id="PTHR40469">
    <property type="entry name" value="SECRETED GLYCOSYL HYDROLASE"/>
    <property type="match status" value="1"/>
</dbReference>
<dbReference type="PANTHER" id="PTHR40469:SF2">
    <property type="entry name" value="GALACTOSE-BINDING DOMAIN-LIKE SUPERFAMILY PROTEIN"/>
    <property type="match status" value="1"/>
</dbReference>
<dbReference type="RefSeq" id="WP_344657393.1">
    <property type="nucleotide sequence ID" value="NZ_BAAAQM010000013.1"/>
</dbReference>